<comment type="similarity">
    <text evidence="1">Belongs to the peptidase C48 family.</text>
</comment>
<evidence type="ECO:0000256" key="3">
    <source>
        <dbReference type="ARBA" id="ARBA00022801"/>
    </source>
</evidence>
<evidence type="ECO:0000313" key="8">
    <source>
        <dbReference type="RefSeq" id="XP_071926278.1"/>
    </source>
</evidence>
<dbReference type="GO" id="GO:0008233">
    <property type="term" value="F:peptidase activity"/>
    <property type="evidence" value="ECO:0007669"/>
    <property type="project" value="UniProtKB-KW"/>
</dbReference>
<evidence type="ECO:0000256" key="5">
    <source>
        <dbReference type="SAM" id="MobiDB-lite"/>
    </source>
</evidence>
<evidence type="ECO:0000259" key="6">
    <source>
        <dbReference type="PROSITE" id="PS50600"/>
    </source>
</evidence>
<feature type="compositionally biased region" description="Polar residues" evidence="5">
    <location>
        <begin position="513"/>
        <end position="522"/>
    </location>
</feature>
<proteinExistence type="inferred from homology"/>
<feature type="domain" description="Ubiquitin-like protease family profile" evidence="6">
    <location>
        <begin position="599"/>
        <end position="793"/>
    </location>
</feature>
<dbReference type="PANTHER" id="PTHR46915:SF2">
    <property type="entry name" value="UBIQUITIN-LIKE PROTEASE 4"/>
    <property type="match status" value="1"/>
</dbReference>
<evidence type="ECO:0000313" key="7">
    <source>
        <dbReference type="Proteomes" id="UP001652660"/>
    </source>
</evidence>
<dbReference type="PANTHER" id="PTHR46915">
    <property type="entry name" value="UBIQUITIN-LIKE PROTEASE 4-RELATED"/>
    <property type="match status" value="1"/>
</dbReference>
<name>A0ABM4W3B5_COFAR</name>
<evidence type="ECO:0000256" key="4">
    <source>
        <dbReference type="ARBA" id="ARBA00022807"/>
    </source>
</evidence>
<keyword evidence="2 8" id="KW-0645">Protease</keyword>
<dbReference type="PROSITE" id="PS50600">
    <property type="entry name" value="ULP_PROTEASE"/>
    <property type="match status" value="1"/>
</dbReference>
<dbReference type="Gene3D" id="3.30.310.130">
    <property type="entry name" value="Ubiquitin-related"/>
    <property type="match status" value="1"/>
</dbReference>
<feature type="region of interest" description="Disordered" evidence="5">
    <location>
        <begin position="1"/>
        <end position="62"/>
    </location>
</feature>
<dbReference type="InterPro" id="IPR003653">
    <property type="entry name" value="Peptidase_C48_C"/>
</dbReference>
<dbReference type="GeneID" id="113716637"/>
<feature type="region of interest" description="Disordered" evidence="5">
    <location>
        <begin position="491"/>
        <end position="523"/>
    </location>
</feature>
<accession>A0ABM4W3B5</accession>
<reference evidence="8" key="1">
    <citation type="submission" date="2025-08" db="UniProtKB">
        <authorList>
            <consortium name="RefSeq"/>
        </authorList>
    </citation>
    <scope>IDENTIFICATION</scope>
    <source>
        <tissue evidence="8">Leaves</tissue>
    </source>
</reference>
<gene>
    <name evidence="8" type="primary">LOC113716637</name>
</gene>
<keyword evidence="3" id="KW-0378">Hydrolase</keyword>
<dbReference type="RefSeq" id="XP_071926278.1">
    <property type="nucleotide sequence ID" value="XM_072070177.1"/>
</dbReference>
<feature type="compositionally biased region" description="Basic and acidic residues" evidence="5">
    <location>
        <begin position="47"/>
        <end position="56"/>
    </location>
</feature>
<dbReference type="InterPro" id="IPR038765">
    <property type="entry name" value="Papain-like_cys_pep_sf"/>
</dbReference>
<dbReference type="SUPFAM" id="SSF54001">
    <property type="entry name" value="Cysteine proteinases"/>
    <property type="match status" value="1"/>
</dbReference>
<evidence type="ECO:0000256" key="2">
    <source>
        <dbReference type="ARBA" id="ARBA00022670"/>
    </source>
</evidence>
<dbReference type="Gene3D" id="1.10.418.20">
    <property type="match status" value="1"/>
</dbReference>
<dbReference type="GO" id="GO:0006508">
    <property type="term" value="P:proteolysis"/>
    <property type="evidence" value="ECO:0007669"/>
    <property type="project" value="UniProtKB-KW"/>
</dbReference>
<feature type="compositionally biased region" description="Basic and acidic residues" evidence="5">
    <location>
        <begin position="15"/>
        <end position="28"/>
    </location>
</feature>
<keyword evidence="7" id="KW-1185">Reference proteome</keyword>
<sequence>MAGEGAKSGGPLQLDSKDWDKLLGEREGAGAGAEPLSLVAVPGKSPQAKEMDEKVSNDQPVSDLRNMTDKQLQQSADRIRRILPTLSLTLKDGGEKLKRSLQLHEDEFKRRRLLPLQKKNPGHNKYIHNKIELYDEMAVVVGKDLATGSFAKSFVDLETPFVPKTSMETSEETSVEQKNVTSARSSDVRATSSGTQQHRKRNRSNEVIEKMSQQLGEVAAALNKISANKLDINQLHDEIMKIEGYSEEFLDLVFDHLVQNEKLGKAFMAKSHRLRLIYLERFKKDWGVNLYIQSIRVCIDVKIGCMAGEGAKSGGPLQLDSKDWDKLLGEGEGEGAEPLSLVVVPGKSPQAKEMDENVSNNQLVSDLRNMTDKQLQQSADRIRKILPTLSLTLKDGGEKLKRSLQLHEDELRRRRLLPLQKSDDGGCKKLIQHHDQNCNGVSDDLREQPPSSLSPALSFSTCFSSKFDRKQTDSTTFKVFEKELSTLNPCGRQKMETQLPSLSSSRQKRGLSSKESPFQSLGSPLLNVDNVPLSNGYKRERRRSARLQASNSPKRIKETVVLVDEELEVEETAAQTNKLNQCKNTRIYYPSRDDPVSVETICYSDLDCLAPQAYLSSTIMNFYIRYLQVEGLTSKATESESCNYHFFNTYFYEKLKEALGEKDIENSFAKLRRWWKRIYIFEKAYVLIPIHENLHWSLVIICIPDVEDRSGPIMLHLDSLGLHSSRSIFSNIKSFLIEEWKFLRKREVPLDLPIADTVWENLSNRIDERIVQVPQQGNDYDCGLFVLFFMKRFIEEAPDRLKKKDLARFGKKWFNPEEASSLRQSIRSLLKEKFKNANDEEQLLDLGL</sequence>
<dbReference type="Pfam" id="PF02902">
    <property type="entry name" value="Peptidase_C48"/>
    <property type="match status" value="1"/>
</dbReference>
<protein>
    <submittedName>
        <fullName evidence="8">Ubiquitin-like-specific protease 1D</fullName>
    </submittedName>
</protein>
<keyword evidence="4" id="KW-0788">Thiol protease</keyword>
<organism evidence="7 8">
    <name type="scientific">Coffea arabica</name>
    <name type="common">Arabian coffee</name>
    <dbReference type="NCBI Taxonomy" id="13443"/>
    <lineage>
        <taxon>Eukaryota</taxon>
        <taxon>Viridiplantae</taxon>
        <taxon>Streptophyta</taxon>
        <taxon>Embryophyta</taxon>
        <taxon>Tracheophyta</taxon>
        <taxon>Spermatophyta</taxon>
        <taxon>Magnoliopsida</taxon>
        <taxon>eudicotyledons</taxon>
        <taxon>Gunneridae</taxon>
        <taxon>Pentapetalae</taxon>
        <taxon>asterids</taxon>
        <taxon>lamiids</taxon>
        <taxon>Gentianales</taxon>
        <taxon>Rubiaceae</taxon>
        <taxon>Ixoroideae</taxon>
        <taxon>Gardenieae complex</taxon>
        <taxon>Bertiereae - Coffeeae clade</taxon>
        <taxon>Coffeeae</taxon>
        <taxon>Coffea</taxon>
    </lineage>
</organism>
<evidence type="ECO:0000256" key="1">
    <source>
        <dbReference type="ARBA" id="ARBA00005234"/>
    </source>
</evidence>
<feature type="compositionally biased region" description="Polar residues" evidence="5">
    <location>
        <begin position="176"/>
        <end position="196"/>
    </location>
</feature>
<feature type="compositionally biased region" description="Polar residues" evidence="5">
    <location>
        <begin position="496"/>
        <end position="505"/>
    </location>
</feature>
<dbReference type="Proteomes" id="UP001652660">
    <property type="component" value="Chromosome 11c"/>
</dbReference>
<feature type="region of interest" description="Disordered" evidence="5">
    <location>
        <begin position="165"/>
        <end position="206"/>
    </location>
</feature>